<evidence type="ECO:0000313" key="3">
    <source>
        <dbReference type="Proteomes" id="UP001597286"/>
    </source>
</evidence>
<dbReference type="SUPFAM" id="SSF50249">
    <property type="entry name" value="Nucleic acid-binding proteins"/>
    <property type="match status" value="1"/>
</dbReference>
<dbReference type="Pfam" id="PF01796">
    <property type="entry name" value="OB_ChsH2_C"/>
    <property type="match status" value="1"/>
</dbReference>
<feature type="domain" description="ChsH2 C-terminal OB-fold" evidence="1">
    <location>
        <begin position="56"/>
        <end position="122"/>
    </location>
</feature>
<evidence type="ECO:0000259" key="1">
    <source>
        <dbReference type="Pfam" id="PF01796"/>
    </source>
</evidence>
<gene>
    <name evidence="2" type="ORF">ACFSJG_15070</name>
</gene>
<dbReference type="Proteomes" id="UP001597286">
    <property type="component" value="Unassembled WGS sequence"/>
</dbReference>
<proteinExistence type="predicted"/>
<reference evidence="3" key="1">
    <citation type="journal article" date="2019" name="Int. J. Syst. Evol. Microbiol.">
        <title>The Global Catalogue of Microorganisms (GCM) 10K type strain sequencing project: providing services to taxonomists for standard genome sequencing and annotation.</title>
        <authorList>
            <consortium name="The Broad Institute Genomics Platform"/>
            <consortium name="The Broad Institute Genome Sequencing Center for Infectious Disease"/>
            <person name="Wu L."/>
            <person name="Ma J."/>
        </authorList>
    </citation>
    <scope>NUCLEOTIDE SEQUENCE [LARGE SCALE GENOMIC DNA]</scope>
    <source>
        <strain evidence="3">DT72</strain>
    </source>
</reference>
<dbReference type="RefSeq" id="WP_378486050.1">
    <property type="nucleotide sequence ID" value="NZ_JBHUFB010000012.1"/>
</dbReference>
<dbReference type="InterPro" id="IPR012340">
    <property type="entry name" value="NA-bd_OB-fold"/>
</dbReference>
<dbReference type="EMBL" id="JBHUFB010000012">
    <property type="protein sequence ID" value="MFD1813541.1"/>
    <property type="molecule type" value="Genomic_DNA"/>
</dbReference>
<name>A0ABW4P687_9NOCA</name>
<evidence type="ECO:0000313" key="2">
    <source>
        <dbReference type="EMBL" id="MFD1813541.1"/>
    </source>
</evidence>
<keyword evidence="3" id="KW-1185">Reference proteome</keyword>
<organism evidence="2 3">
    <name type="scientific">Rhodococcus gannanensis</name>
    <dbReference type="NCBI Taxonomy" id="1960308"/>
    <lineage>
        <taxon>Bacteria</taxon>
        <taxon>Bacillati</taxon>
        <taxon>Actinomycetota</taxon>
        <taxon>Actinomycetes</taxon>
        <taxon>Mycobacteriales</taxon>
        <taxon>Nocardiaceae</taxon>
        <taxon>Rhodococcus</taxon>
    </lineage>
</organism>
<dbReference type="InterPro" id="IPR002878">
    <property type="entry name" value="ChsH2_C"/>
</dbReference>
<comment type="caution">
    <text evidence="2">The sequence shown here is derived from an EMBL/GenBank/DDBJ whole genome shotgun (WGS) entry which is preliminary data.</text>
</comment>
<sequence>MDKSVPIPDAVTAFYWEAACRGELVVQGFEGSDVLQFPPQPVAEGVPGPVGASIPVPVSGRGSLYAYTVLHQAFHPAYADSGPLVLALTELDDAPGIRILTNLVEVDPSELVVDMALEVVFEDRGEFRIPQFRPVREEGTA</sequence>
<accession>A0ABW4P687</accession>
<protein>
    <submittedName>
        <fullName evidence="2">Zn-ribbon domain-containing OB-fold protein</fullName>
    </submittedName>
</protein>